<keyword evidence="2 3" id="KW-0687">Ribonucleoprotein</keyword>
<dbReference type="InterPro" id="IPR023803">
    <property type="entry name" value="Ribosomal_bS16_dom_sf"/>
</dbReference>
<dbReference type="SUPFAM" id="SSF54565">
    <property type="entry name" value="Ribosomal protein S16"/>
    <property type="match status" value="1"/>
</dbReference>
<dbReference type="GO" id="GO:0005737">
    <property type="term" value="C:cytoplasm"/>
    <property type="evidence" value="ECO:0007669"/>
    <property type="project" value="UniProtKB-ARBA"/>
</dbReference>
<dbReference type="GO" id="GO:0015935">
    <property type="term" value="C:small ribosomal subunit"/>
    <property type="evidence" value="ECO:0007669"/>
    <property type="project" value="TreeGrafter"/>
</dbReference>
<evidence type="ECO:0000256" key="2">
    <source>
        <dbReference type="ARBA" id="ARBA00023274"/>
    </source>
</evidence>
<dbReference type="AlphaFoldDB" id="A0A143WNL0"/>
<evidence type="ECO:0000313" key="5">
    <source>
        <dbReference type="Proteomes" id="UP000075242"/>
    </source>
</evidence>
<dbReference type="PANTHER" id="PTHR12919">
    <property type="entry name" value="30S RIBOSOMAL PROTEIN S16"/>
    <property type="match status" value="1"/>
</dbReference>
<dbReference type="NCBIfam" id="TIGR00002">
    <property type="entry name" value="S16"/>
    <property type="match status" value="1"/>
</dbReference>
<proteinExistence type="inferred from homology"/>
<dbReference type="Pfam" id="PF00886">
    <property type="entry name" value="Ribosomal_S16"/>
    <property type="match status" value="1"/>
</dbReference>
<protein>
    <recommendedName>
        <fullName evidence="3">Small ribosomal subunit protein bS16</fullName>
    </recommendedName>
</protein>
<dbReference type="PANTHER" id="PTHR12919:SF20">
    <property type="entry name" value="SMALL RIBOSOMAL SUBUNIT PROTEIN BS16M"/>
    <property type="match status" value="1"/>
</dbReference>
<dbReference type="Gene3D" id="3.30.1320.10">
    <property type="match status" value="1"/>
</dbReference>
<dbReference type="HAMAP" id="MF_00385">
    <property type="entry name" value="Ribosomal_bS16"/>
    <property type="match status" value="1"/>
</dbReference>
<reference evidence="5" key="1">
    <citation type="submission" date="2016-01" db="EMBL/GenBank/DDBJ databases">
        <authorList>
            <person name="Husnik F."/>
        </authorList>
    </citation>
    <scope>NUCLEOTIDE SEQUENCE [LARGE SCALE GENOMIC DNA]</scope>
</reference>
<dbReference type="Proteomes" id="UP000075242">
    <property type="component" value="Chromosome I"/>
</dbReference>
<gene>
    <name evidence="3 4" type="primary">rpsP</name>
    <name evidence="4" type="ORF">MHIR_TP00038</name>
</gene>
<accession>A0A143WNL0</accession>
<evidence type="ECO:0000256" key="1">
    <source>
        <dbReference type="ARBA" id="ARBA00022980"/>
    </source>
</evidence>
<name>A0A143WNL0_TREPR</name>
<comment type="similarity">
    <text evidence="3">Belongs to the bacterial ribosomal protein bS16 family.</text>
</comment>
<dbReference type="GO" id="GO:0006412">
    <property type="term" value="P:translation"/>
    <property type="evidence" value="ECO:0007669"/>
    <property type="project" value="UniProtKB-UniRule"/>
</dbReference>
<sequence>MLAIRLRRCGARCRPAYQVVVMDSKRKRNGGYLGIVGFYSPPSKSAAIDTRLLRLWTERGATLTRTVRRLLLRQARHASKVEHGEKAWQHQR</sequence>
<dbReference type="InterPro" id="IPR000307">
    <property type="entry name" value="Ribosomal_bS16"/>
</dbReference>
<evidence type="ECO:0000313" key="4">
    <source>
        <dbReference type="EMBL" id="CUX76674.1"/>
    </source>
</evidence>
<organism evidence="4 5">
    <name type="scientific">Tremblaya princeps</name>
    <dbReference type="NCBI Taxonomy" id="189385"/>
    <lineage>
        <taxon>Bacteria</taxon>
        <taxon>Pseudomonadati</taxon>
        <taxon>Pseudomonadota</taxon>
        <taxon>Betaproteobacteria</taxon>
        <taxon>Candidatus Tremblayella</taxon>
    </lineage>
</organism>
<keyword evidence="1 3" id="KW-0689">Ribosomal protein</keyword>
<evidence type="ECO:0000256" key="3">
    <source>
        <dbReference type="HAMAP-Rule" id="MF_00385"/>
    </source>
</evidence>
<dbReference type="PATRIC" id="fig|189385.8.peg.48"/>
<dbReference type="EMBL" id="LN999011">
    <property type="protein sequence ID" value="CUX76674.1"/>
    <property type="molecule type" value="Genomic_DNA"/>
</dbReference>
<dbReference type="GO" id="GO:0003735">
    <property type="term" value="F:structural constituent of ribosome"/>
    <property type="evidence" value="ECO:0007669"/>
    <property type="project" value="InterPro"/>
</dbReference>